<dbReference type="Proteomes" id="UP001162131">
    <property type="component" value="Unassembled WGS sequence"/>
</dbReference>
<evidence type="ECO:0000313" key="2">
    <source>
        <dbReference type="Proteomes" id="UP001162131"/>
    </source>
</evidence>
<sequence>MGQLKKEENFSIMIFDHMRFLLRIKAFYAYWLFKRKQPCQFAFIRACCQKIPRNSRILPEVHNEDQANLCMAYAR</sequence>
<gene>
    <name evidence="1" type="ORF">BSTOLATCC_MIC7220</name>
</gene>
<protein>
    <submittedName>
        <fullName evidence="1">Uncharacterized protein</fullName>
    </submittedName>
</protein>
<dbReference type="EMBL" id="CAJZBQ010000008">
    <property type="protein sequence ID" value="CAG9312696.1"/>
    <property type="molecule type" value="Genomic_DNA"/>
</dbReference>
<dbReference type="AlphaFoldDB" id="A0AAU9IHG6"/>
<proteinExistence type="predicted"/>
<evidence type="ECO:0000313" key="1">
    <source>
        <dbReference type="EMBL" id="CAG9312696.1"/>
    </source>
</evidence>
<reference evidence="1" key="1">
    <citation type="submission" date="2021-09" db="EMBL/GenBank/DDBJ databases">
        <authorList>
            <consortium name="AG Swart"/>
            <person name="Singh M."/>
            <person name="Singh A."/>
            <person name="Seah K."/>
            <person name="Emmerich C."/>
        </authorList>
    </citation>
    <scope>NUCLEOTIDE SEQUENCE</scope>
    <source>
        <strain evidence="1">ATCC30299</strain>
    </source>
</reference>
<keyword evidence="2" id="KW-1185">Reference proteome</keyword>
<organism evidence="1 2">
    <name type="scientific">Blepharisma stoltei</name>
    <dbReference type="NCBI Taxonomy" id="1481888"/>
    <lineage>
        <taxon>Eukaryota</taxon>
        <taxon>Sar</taxon>
        <taxon>Alveolata</taxon>
        <taxon>Ciliophora</taxon>
        <taxon>Postciliodesmatophora</taxon>
        <taxon>Heterotrichea</taxon>
        <taxon>Heterotrichida</taxon>
        <taxon>Blepharismidae</taxon>
        <taxon>Blepharisma</taxon>
    </lineage>
</organism>
<name>A0AAU9IHG6_9CILI</name>
<comment type="caution">
    <text evidence="1">The sequence shown here is derived from an EMBL/GenBank/DDBJ whole genome shotgun (WGS) entry which is preliminary data.</text>
</comment>
<accession>A0AAU9IHG6</accession>